<keyword evidence="2" id="KW-0547">Nucleotide-binding</keyword>
<evidence type="ECO:0000313" key="7">
    <source>
        <dbReference type="Proteomes" id="UP001415857"/>
    </source>
</evidence>
<organism evidence="6 7">
    <name type="scientific">Liquidambar formosana</name>
    <name type="common">Formosan gum</name>
    <dbReference type="NCBI Taxonomy" id="63359"/>
    <lineage>
        <taxon>Eukaryota</taxon>
        <taxon>Viridiplantae</taxon>
        <taxon>Streptophyta</taxon>
        <taxon>Embryophyta</taxon>
        <taxon>Tracheophyta</taxon>
        <taxon>Spermatophyta</taxon>
        <taxon>Magnoliopsida</taxon>
        <taxon>eudicotyledons</taxon>
        <taxon>Gunneridae</taxon>
        <taxon>Pentapetalae</taxon>
        <taxon>Saxifragales</taxon>
        <taxon>Altingiaceae</taxon>
        <taxon>Liquidambar</taxon>
    </lineage>
</organism>
<dbReference type="GO" id="GO:0005524">
    <property type="term" value="F:ATP binding"/>
    <property type="evidence" value="ECO:0007669"/>
    <property type="project" value="UniProtKB-KW"/>
</dbReference>
<dbReference type="GO" id="GO:0016301">
    <property type="term" value="F:kinase activity"/>
    <property type="evidence" value="ECO:0007669"/>
    <property type="project" value="UniProtKB-KW"/>
</dbReference>
<sequence>MESAGKRIVGCLPGSEGAALNTGCFVRYSLKPFYVYESPSGSGSSSASLIRRVGAALGATFGAVLVIAAALIWRRRNSRGDDFEGQCSIEEVSKVFHIGLLCTQASPNLRPAMWKVVEMLLGEGRDLPLPTQPPFINFRDVEPGSVAPSSAPKQPASVNQLSISIMEGR</sequence>
<evidence type="ECO:0000313" key="6">
    <source>
        <dbReference type="EMBL" id="KAK9287765.1"/>
    </source>
</evidence>
<keyword evidence="4" id="KW-0067">ATP-binding</keyword>
<evidence type="ECO:0000256" key="5">
    <source>
        <dbReference type="SAM" id="Phobius"/>
    </source>
</evidence>
<accession>A0AAP0S613</accession>
<protein>
    <submittedName>
        <fullName evidence="6">Uncharacterized protein</fullName>
    </submittedName>
</protein>
<keyword evidence="5" id="KW-1133">Transmembrane helix</keyword>
<dbReference type="Proteomes" id="UP001415857">
    <property type="component" value="Unassembled WGS sequence"/>
</dbReference>
<keyword evidence="3" id="KW-0418">Kinase</keyword>
<evidence type="ECO:0000256" key="3">
    <source>
        <dbReference type="ARBA" id="ARBA00022777"/>
    </source>
</evidence>
<dbReference type="InterPro" id="IPR052059">
    <property type="entry name" value="CR_Ser/Thr_kinase"/>
</dbReference>
<feature type="transmembrane region" description="Helical" evidence="5">
    <location>
        <begin position="53"/>
        <end position="73"/>
    </location>
</feature>
<dbReference type="PANTHER" id="PTHR47973">
    <property type="entry name" value="CYSTEINE-RICH RECEPTOR-LIKE PROTEIN KINASE 3"/>
    <property type="match status" value="1"/>
</dbReference>
<reference evidence="6 7" key="1">
    <citation type="journal article" date="2024" name="Plant J.">
        <title>Genome sequences and population genomics reveal climatic adaptation and genomic divergence between two closely related sweetgum species.</title>
        <authorList>
            <person name="Xu W.Q."/>
            <person name="Ren C.Q."/>
            <person name="Zhang X.Y."/>
            <person name="Comes H.P."/>
            <person name="Liu X.H."/>
            <person name="Li Y.G."/>
            <person name="Kettle C.J."/>
            <person name="Jalonen R."/>
            <person name="Gaisberger H."/>
            <person name="Ma Y.Z."/>
            <person name="Qiu Y.X."/>
        </authorList>
    </citation>
    <scope>NUCLEOTIDE SEQUENCE [LARGE SCALE GENOMIC DNA]</scope>
    <source>
        <strain evidence="6">Hangzhou</strain>
    </source>
</reference>
<evidence type="ECO:0000256" key="2">
    <source>
        <dbReference type="ARBA" id="ARBA00022741"/>
    </source>
</evidence>
<evidence type="ECO:0000256" key="1">
    <source>
        <dbReference type="ARBA" id="ARBA00022679"/>
    </source>
</evidence>
<proteinExistence type="predicted"/>
<name>A0AAP0S613_LIQFO</name>
<dbReference type="AlphaFoldDB" id="A0AAP0S613"/>
<keyword evidence="1" id="KW-0808">Transferase</keyword>
<dbReference type="EMBL" id="JBBPBK010000003">
    <property type="protein sequence ID" value="KAK9287765.1"/>
    <property type="molecule type" value="Genomic_DNA"/>
</dbReference>
<evidence type="ECO:0000256" key="4">
    <source>
        <dbReference type="ARBA" id="ARBA00022840"/>
    </source>
</evidence>
<keyword evidence="7" id="KW-1185">Reference proteome</keyword>
<keyword evidence="5" id="KW-0472">Membrane</keyword>
<gene>
    <name evidence="6" type="ORF">L1049_016205</name>
</gene>
<keyword evidence="5" id="KW-0812">Transmembrane</keyword>
<comment type="caution">
    <text evidence="6">The sequence shown here is derived from an EMBL/GenBank/DDBJ whole genome shotgun (WGS) entry which is preliminary data.</text>
</comment>